<evidence type="ECO:0000313" key="3">
    <source>
        <dbReference type="Proteomes" id="UP000325292"/>
    </source>
</evidence>
<feature type="transmembrane region" description="Helical" evidence="1">
    <location>
        <begin position="12"/>
        <end position="40"/>
    </location>
</feature>
<keyword evidence="1" id="KW-0812">Transmembrane</keyword>
<accession>A0ABN5GW67</accession>
<keyword evidence="3" id="KW-1185">Reference proteome</keyword>
<keyword evidence="1" id="KW-0472">Membrane</keyword>
<sequence length="122" mass="13940">MSRRLKIAIGRASILAPLAIVIDVLGLGVICLAEFLTAFIEAMPVVNVSLQMRRLQHQNPQRQWHPNNHYDIEGSSVVVVHCDIIVTERHWAHRLQRAKLPERHRTTVLRNIPDLIAHLVRA</sequence>
<evidence type="ECO:0000313" key="2">
    <source>
        <dbReference type="EMBL" id="AUW92650.1"/>
    </source>
</evidence>
<protein>
    <submittedName>
        <fullName evidence="2">Uncharacterized protein</fullName>
    </submittedName>
</protein>
<proteinExistence type="predicted"/>
<organism evidence="2 3">
    <name type="scientific">Sulfobacillus thermotolerans</name>
    <dbReference type="NCBI Taxonomy" id="338644"/>
    <lineage>
        <taxon>Bacteria</taxon>
        <taxon>Bacillati</taxon>
        <taxon>Bacillota</taxon>
        <taxon>Clostridia</taxon>
        <taxon>Eubacteriales</taxon>
        <taxon>Clostridiales Family XVII. Incertae Sedis</taxon>
        <taxon>Sulfobacillus</taxon>
    </lineage>
</organism>
<name>A0ABN5GW67_9FIRM</name>
<gene>
    <name evidence="2" type="ORF">BXT84_00685</name>
</gene>
<keyword evidence="1" id="KW-1133">Transmembrane helix</keyword>
<reference evidence="2 3" key="1">
    <citation type="journal article" date="2019" name="Sci. Rep.">
        <title>Sulfobacillus thermotolerans: new insights into resistance and metabolic capacities of acidophilic chemolithotrophs.</title>
        <authorList>
            <person name="Panyushkina A.E."/>
            <person name="Babenko V.V."/>
            <person name="Nikitina A.S."/>
            <person name="Selezneva O.V."/>
            <person name="Tsaplina I.A."/>
            <person name="Letarova M.A."/>
            <person name="Kostryukova E.S."/>
            <person name="Letarov A.V."/>
        </authorList>
    </citation>
    <scope>NUCLEOTIDE SEQUENCE [LARGE SCALE GENOMIC DNA]</scope>
    <source>
        <strain evidence="2 3">Kr1</strain>
    </source>
</reference>
<dbReference type="Proteomes" id="UP000325292">
    <property type="component" value="Chromosome"/>
</dbReference>
<evidence type="ECO:0000256" key="1">
    <source>
        <dbReference type="SAM" id="Phobius"/>
    </source>
</evidence>
<dbReference type="EMBL" id="CP019454">
    <property type="protein sequence ID" value="AUW92650.1"/>
    <property type="molecule type" value="Genomic_DNA"/>
</dbReference>